<dbReference type="RefSeq" id="WP_156996324.1">
    <property type="nucleotide sequence ID" value="NZ_JADPFU010000007.1"/>
</dbReference>
<accession>A0A844REY8</accession>
<gene>
    <name evidence="2" type="ORF">GO726_09450</name>
</gene>
<keyword evidence="1" id="KW-0472">Membrane</keyword>
<evidence type="ECO:0000313" key="2">
    <source>
        <dbReference type="EMBL" id="MVN33388.1"/>
    </source>
</evidence>
<feature type="transmembrane region" description="Helical" evidence="1">
    <location>
        <begin position="251"/>
        <end position="275"/>
    </location>
</feature>
<feature type="transmembrane region" description="Helical" evidence="1">
    <location>
        <begin position="126"/>
        <end position="147"/>
    </location>
</feature>
<dbReference type="AlphaFoldDB" id="A0A844REY8"/>
<feature type="transmembrane region" description="Helical" evidence="1">
    <location>
        <begin position="178"/>
        <end position="199"/>
    </location>
</feature>
<organism evidence="2 3">
    <name type="scientific">Eggerthella lenta</name>
    <name type="common">Eubacterium lentum</name>
    <dbReference type="NCBI Taxonomy" id="84112"/>
    <lineage>
        <taxon>Bacteria</taxon>
        <taxon>Bacillati</taxon>
        <taxon>Actinomycetota</taxon>
        <taxon>Coriobacteriia</taxon>
        <taxon>Eggerthellales</taxon>
        <taxon>Eggerthellaceae</taxon>
        <taxon>Eggerthella</taxon>
    </lineage>
</organism>
<reference evidence="2 3" key="1">
    <citation type="submission" date="2019-11" db="EMBL/GenBank/DDBJ databases">
        <title>Whole genome shotgun sequencing (WGS) data from Adlercreutzia equolifaciens ResAG-91, Eggerthella lenta MRI-F36, MRI-F37, MRI-F40, ResAG-49, ResAG-88, ResAG-121, ResAG-145, and Gordonibacter sp. ResAG-5, ResAG-26, ResAG-43, ResAG-50, ResAG-59.</title>
        <authorList>
            <person name="Stoll D.A."/>
            <person name="Danylec N."/>
            <person name="Franz C.M.A.P."/>
            <person name="Huch M."/>
        </authorList>
    </citation>
    <scope>NUCLEOTIDE SEQUENCE [LARGE SCALE GENOMIC DNA]</scope>
    <source>
        <strain evidence="2 3">ResAG-88</strain>
    </source>
</reference>
<feature type="transmembrane region" description="Helical" evidence="1">
    <location>
        <begin position="89"/>
        <end position="114"/>
    </location>
</feature>
<proteinExistence type="predicted"/>
<name>A0A844REY8_EGGLN</name>
<evidence type="ECO:0000256" key="1">
    <source>
        <dbReference type="SAM" id="Phobius"/>
    </source>
</evidence>
<feature type="transmembrane region" description="Helical" evidence="1">
    <location>
        <begin position="219"/>
        <end position="239"/>
    </location>
</feature>
<dbReference type="EMBL" id="WPOM01000016">
    <property type="protein sequence ID" value="MVN33388.1"/>
    <property type="molecule type" value="Genomic_DNA"/>
</dbReference>
<protein>
    <submittedName>
        <fullName evidence="2">Uncharacterized protein</fullName>
    </submittedName>
</protein>
<dbReference type="Proteomes" id="UP000436429">
    <property type="component" value="Unassembled WGS sequence"/>
</dbReference>
<keyword evidence="1" id="KW-1133">Transmembrane helix</keyword>
<evidence type="ECO:0000313" key="3">
    <source>
        <dbReference type="Proteomes" id="UP000436429"/>
    </source>
</evidence>
<sequence>MPNDNDLIERYLYAITRHLPSAQRSDVAEELRTLISDMLDERCGSLPPTAKDVRVVLTELGTPGEMVRKYTSGEGECLIGQPYYAQYLYVLKIVLACVAGGMLVAGALSLATGAEGSLLGGVLEGIGSLIGALLFAFAIVTLLFAFFSRRGIEVETMGSLDDLPPVPRETSSSTRGDAVAGIVFSIVGAVVFLLFPDVLNALSHRADGVSFDPFNVDAFRASAWVVVVWTFVCVAGESFKLVEGRYTKRVLAVTFACDLVAGALVVFWLTNFQLVDSHAVVQAMQSSGKALEGPVLWAVSNAQTAFCGLVVAALVIDAVDSIVKTVRAR</sequence>
<keyword evidence="1" id="KW-0812">Transmembrane</keyword>
<comment type="caution">
    <text evidence="2">The sequence shown here is derived from an EMBL/GenBank/DDBJ whole genome shotgun (WGS) entry which is preliminary data.</text>
</comment>
<feature type="transmembrane region" description="Helical" evidence="1">
    <location>
        <begin position="295"/>
        <end position="319"/>
    </location>
</feature>